<reference evidence="2" key="1">
    <citation type="submission" date="2020-01" db="EMBL/GenBank/DDBJ databases">
        <authorList>
            <person name="Mishra B."/>
        </authorList>
    </citation>
    <scope>NUCLEOTIDE SEQUENCE [LARGE SCALE GENOMIC DNA]</scope>
</reference>
<gene>
    <name evidence="2" type="ORF">MERR_LOCUS10681</name>
</gene>
<dbReference type="AlphaFoldDB" id="A0A6D2IBS6"/>
<dbReference type="EMBL" id="CACVBM020000777">
    <property type="protein sequence ID" value="CAA7023446.1"/>
    <property type="molecule type" value="Genomic_DNA"/>
</dbReference>
<dbReference type="SMART" id="SM00568">
    <property type="entry name" value="GRAM"/>
    <property type="match status" value="1"/>
</dbReference>
<organism evidence="2 3">
    <name type="scientific">Microthlaspi erraticum</name>
    <dbReference type="NCBI Taxonomy" id="1685480"/>
    <lineage>
        <taxon>Eukaryota</taxon>
        <taxon>Viridiplantae</taxon>
        <taxon>Streptophyta</taxon>
        <taxon>Embryophyta</taxon>
        <taxon>Tracheophyta</taxon>
        <taxon>Spermatophyta</taxon>
        <taxon>Magnoliopsida</taxon>
        <taxon>eudicotyledons</taxon>
        <taxon>Gunneridae</taxon>
        <taxon>Pentapetalae</taxon>
        <taxon>rosids</taxon>
        <taxon>malvids</taxon>
        <taxon>Brassicales</taxon>
        <taxon>Brassicaceae</taxon>
        <taxon>Coluteocarpeae</taxon>
        <taxon>Microthlaspi</taxon>
    </lineage>
</organism>
<name>A0A6D2IBS6_9BRAS</name>
<sequence>MIEYLVEKEASGLRLEYIVVVLSPGKMYISTSESAGLLFTNKSFKILPIGTNSILSKTGIIFETLYAFPTDFRSRLSPKLAGLLFISSKKIAFCSERSIKVASPQGDLIRVHYKVSIPLCKIKGVNQSLNTKNPSLKYLQVVTVDEHQESISKICLSLPLLLLKVLK</sequence>
<protein>
    <recommendedName>
        <fullName evidence="1">GRAM domain-containing protein</fullName>
    </recommendedName>
</protein>
<dbReference type="InterPro" id="IPR037848">
    <property type="entry name" value="GEM-like"/>
</dbReference>
<keyword evidence="3" id="KW-1185">Reference proteome</keyword>
<evidence type="ECO:0000259" key="1">
    <source>
        <dbReference type="SMART" id="SM00568"/>
    </source>
</evidence>
<accession>A0A6D2IBS6</accession>
<dbReference type="Proteomes" id="UP000467841">
    <property type="component" value="Unassembled WGS sequence"/>
</dbReference>
<evidence type="ECO:0000313" key="3">
    <source>
        <dbReference type="Proteomes" id="UP000467841"/>
    </source>
</evidence>
<comment type="caution">
    <text evidence="2">The sequence shown here is derived from an EMBL/GenBank/DDBJ whole genome shotgun (WGS) entry which is preliminary data.</text>
</comment>
<dbReference type="PANTHER" id="PTHR31969">
    <property type="entry name" value="GEM-LIKE PROTEIN 2"/>
    <property type="match status" value="1"/>
</dbReference>
<proteinExistence type="predicted"/>
<dbReference type="OrthoDB" id="1736712at2759"/>
<feature type="domain" description="GRAM" evidence="1">
    <location>
        <begin position="60"/>
        <end position="129"/>
    </location>
</feature>
<dbReference type="InterPro" id="IPR004182">
    <property type="entry name" value="GRAM"/>
</dbReference>
<evidence type="ECO:0000313" key="2">
    <source>
        <dbReference type="EMBL" id="CAA7023446.1"/>
    </source>
</evidence>